<dbReference type="PRINTS" id="PR01264">
    <property type="entry name" value="MECHCHANNEL"/>
</dbReference>
<evidence type="ECO:0000256" key="8">
    <source>
        <dbReference type="ARBA" id="ARBA00023136"/>
    </source>
</evidence>
<dbReference type="SUPFAM" id="SSF81330">
    <property type="entry name" value="Gated mechanosensitive channel"/>
    <property type="match status" value="1"/>
</dbReference>
<dbReference type="EMBL" id="VSSQ01030928">
    <property type="protein sequence ID" value="MPM81626.1"/>
    <property type="molecule type" value="Genomic_DNA"/>
</dbReference>
<keyword evidence="9" id="KW-0407">Ion channel</keyword>
<comment type="caution">
    <text evidence="11">The sequence shown here is derived from an EMBL/GenBank/DDBJ whole genome shotgun (WGS) entry which is preliminary data.</text>
</comment>
<evidence type="ECO:0000256" key="2">
    <source>
        <dbReference type="ARBA" id="ARBA00007254"/>
    </source>
</evidence>
<name>A0A645CWX3_9ZZZZ</name>
<dbReference type="InterPro" id="IPR001185">
    <property type="entry name" value="MS_channel"/>
</dbReference>
<dbReference type="NCBIfam" id="TIGR00220">
    <property type="entry name" value="mscL"/>
    <property type="match status" value="1"/>
</dbReference>
<dbReference type="InterPro" id="IPR036019">
    <property type="entry name" value="MscL_channel"/>
</dbReference>
<keyword evidence="7" id="KW-0406">Ion transport</keyword>
<evidence type="ECO:0000256" key="7">
    <source>
        <dbReference type="ARBA" id="ARBA00023065"/>
    </source>
</evidence>
<dbReference type="HAMAP" id="MF_00115">
    <property type="entry name" value="MscL"/>
    <property type="match status" value="1"/>
</dbReference>
<reference evidence="11" key="1">
    <citation type="submission" date="2019-08" db="EMBL/GenBank/DDBJ databases">
        <authorList>
            <person name="Kucharzyk K."/>
            <person name="Murdoch R.W."/>
            <person name="Higgins S."/>
            <person name="Loffler F."/>
        </authorList>
    </citation>
    <scope>NUCLEOTIDE SEQUENCE</scope>
</reference>
<dbReference type="InterPro" id="IPR019823">
    <property type="entry name" value="Mechanosensitive_channel_CS"/>
</dbReference>
<sequence>MGKPWISIGYRGRGKIIIGERGIFMLNEFKKFALKGNVIDLAVGVIIGGAFGKIVSSLVNDILMPIIGILIGGINFADLKYIITPASGDIAEVAILYGSFIQSVIDFLIISFSIFLFIKLLSSRKKKEAEATPAVTEPSQEVLILEEIRDLLKSNQSVK</sequence>
<feature type="transmembrane region" description="Helical" evidence="10">
    <location>
        <begin position="32"/>
        <end position="51"/>
    </location>
</feature>
<dbReference type="InterPro" id="IPR037673">
    <property type="entry name" value="MSC/AndL"/>
</dbReference>
<dbReference type="AlphaFoldDB" id="A0A645CWX3"/>
<evidence type="ECO:0000256" key="3">
    <source>
        <dbReference type="ARBA" id="ARBA00022448"/>
    </source>
</evidence>
<evidence type="ECO:0000256" key="10">
    <source>
        <dbReference type="SAM" id="Phobius"/>
    </source>
</evidence>
<organism evidence="11">
    <name type="scientific">bioreactor metagenome</name>
    <dbReference type="NCBI Taxonomy" id="1076179"/>
    <lineage>
        <taxon>unclassified sequences</taxon>
        <taxon>metagenomes</taxon>
        <taxon>ecological metagenomes</taxon>
    </lineage>
</organism>
<dbReference type="PROSITE" id="PS01327">
    <property type="entry name" value="MSCL"/>
    <property type="match status" value="1"/>
</dbReference>
<gene>
    <name evidence="11" type="primary">mscL_30</name>
    <name evidence="11" type="ORF">SDC9_128682</name>
</gene>
<dbReference type="Gene3D" id="1.10.1200.120">
    <property type="entry name" value="Large-conductance mechanosensitive channel, MscL, domain 1"/>
    <property type="match status" value="1"/>
</dbReference>
<keyword evidence="6 10" id="KW-1133">Transmembrane helix</keyword>
<dbReference type="FunFam" id="1.10.1200.120:FF:000001">
    <property type="entry name" value="Large-conductance mechanosensitive channel"/>
    <property type="match status" value="1"/>
</dbReference>
<keyword evidence="5 10" id="KW-0812">Transmembrane</keyword>
<proteinExistence type="inferred from homology"/>
<dbReference type="NCBIfam" id="NF001843">
    <property type="entry name" value="PRK00567.1-4"/>
    <property type="match status" value="1"/>
</dbReference>
<dbReference type="PANTHER" id="PTHR30266:SF2">
    <property type="entry name" value="LARGE-CONDUCTANCE MECHANOSENSITIVE CHANNEL"/>
    <property type="match status" value="1"/>
</dbReference>
<keyword evidence="8 10" id="KW-0472">Membrane</keyword>
<accession>A0A645CWX3</accession>
<dbReference type="PANTHER" id="PTHR30266">
    <property type="entry name" value="MECHANOSENSITIVE CHANNEL MSCL"/>
    <property type="match status" value="1"/>
</dbReference>
<dbReference type="GO" id="GO:0005886">
    <property type="term" value="C:plasma membrane"/>
    <property type="evidence" value="ECO:0007669"/>
    <property type="project" value="UniProtKB-SubCell"/>
</dbReference>
<evidence type="ECO:0000256" key="5">
    <source>
        <dbReference type="ARBA" id="ARBA00022692"/>
    </source>
</evidence>
<comment type="subcellular location">
    <subcellularLocation>
        <location evidence="1">Cell membrane</location>
        <topology evidence="1">Multi-pass membrane protein</topology>
    </subcellularLocation>
</comment>
<protein>
    <submittedName>
        <fullName evidence="11">Large-conductance mechanosensitive channel</fullName>
    </submittedName>
</protein>
<evidence type="ECO:0000256" key="6">
    <source>
        <dbReference type="ARBA" id="ARBA00022989"/>
    </source>
</evidence>
<dbReference type="Pfam" id="PF01741">
    <property type="entry name" value="MscL"/>
    <property type="match status" value="1"/>
</dbReference>
<comment type="similarity">
    <text evidence="2">Belongs to the MscL family.</text>
</comment>
<feature type="transmembrane region" description="Helical" evidence="10">
    <location>
        <begin position="63"/>
        <end position="83"/>
    </location>
</feature>
<evidence type="ECO:0000256" key="4">
    <source>
        <dbReference type="ARBA" id="ARBA00022475"/>
    </source>
</evidence>
<dbReference type="GO" id="GO:0008381">
    <property type="term" value="F:mechanosensitive monoatomic ion channel activity"/>
    <property type="evidence" value="ECO:0007669"/>
    <property type="project" value="InterPro"/>
</dbReference>
<keyword evidence="4" id="KW-1003">Cell membrane</keyword>
<keyword evidence="3" id="KW-0813">Transport</keyword>
<evidence type="ECO:0000313" key="11">
    <source>
        <dbReference type="EMBL" id="MPM81626.1"/>
    </source>
</evidence>
<evidence type="ECO:0000256" key="1">
    <source>
        <dbReference type="ARBA" id="ARBA00004651"/>
    </source>
</evidence>
<feature type="transmembrane region" description="Helical" evidence="10">
    <location>
        <begin position="95"/>
        <end position="118"/>
    </location>
</feature>
<evidence type="ECO:0000256" key="9">
    <source>
        <dbReference type="ARBA" id="ARBA00023303"/>
    </source>
</evidence>